<dbReference type="CDD" id="cd03784">
    <property type="entry name" value="GT1_Gtf-like"/>
    <property type="match status" value="1"/>
</dbReference>
<gene>
    <name evidence="6" type="ORF">GOP47_0012522</name>
</gene>
<name>A0A9D4ZGX1_ADICA</name>
<organism evidence="6 7">
    <name type="scientific">Adiantum capillus-veneris</name>
    <name type="common">Maidenhair fern</name>
    <dbReference type="NCBI Taxonomy" id="13818"/>
    <lineage>
        <taxon>Eukaryota</taxon>
        <taxon>Viridiplantae</taxon>
        <taxon>Streptophyta</taxon>
        <taxon>Embryophyta</taxon>
        <taxon>Tracheophyta</taxon>
        <taxon>Polypodiopsida</taxon>
        <taxon>Polypodiidae</taxon>
        <taxon>Polypodiales</taxon>
        <taxon>Pteridineae</taxon>
        <taxon>Pteridaceae</taxon>
        <taxon>Vittarioideae</taxon>
        <taxon>Adiantum</taxon>
    </lineage>
</organism>
<feature type="region of interest" description="Disordered" evidence="5">
    <location>
        <begin position="53"/>
        <end position="76"/>
    </location>
</feature>
<evidence type="ECO:0000256" key="4">
    <source>
        <dbReference type="RuleBase" id="RU362057"/>
    </source>
</evidence>
<keyword evidence="7" id="KW-1185">Reference proteome</keyword>
<dbReference type="FunFam" id="3.40.50.2000:FF:000056">
    <property type="entry name" value="Glycosyltransferase"/>
    <property type="match status" value="1"/>
</dbReference>
<dbReference type="InterPro" id="IPR035595">
    <property type="entry name" value="UDP_glycos_trans_CS"/>
</dbReference>
<dbReference type="SUPFAM" id="SSF53756">
    <property type="entry name" value="UDP-Glycosyltransferase/glycogen phosphorylase"/>
    <property type="match status" value="1"/>
</dbReference>
<evidence type="ECO:0000313" key="6">
    <source>
        <dbReference type="EMBL" id="KAI5072416.1"/>
    </source>
</evidence>
<dbReference type="InterPro" id="IPR002213">
    <property type="entry name" value="UDP_glucos_trans"/>
</dbReference>
<dbReference type="GO" id="GO:0080044">
    <property type="term" value="F:quercetin 7-O-glucosyltransferase activity"/>
    <property type="evidence" value="ECO:0007669"/>
    <property type="project" value="TreeGrafter"/>
</dbReference>
<evidence type="ECO:0000256" key="1">
    <source>
        <dbReference type="ARBA" id="ARBA00009995"/>
    </source>
</evidence>
<sequence length="489" mass="54332">MGKLQHVVALALPAQGHLNALMRFCKLLVDHDEAFLVTFVDIDLIHNRVQNVHNGDGGDAQQPAGDGDQPASQEPEPRIRRAHVSVPGIDLSKDFNFSFRDLFEALRPMGPALIHLIRSLHPPVTCLLSDFTITVPTQDVADQLAIPRIVLYPFCASRFLLLHYAAQGELFSMDKVSRAFATASTGKEVFHTTLPGLPTLYNIDLPHFKHVKDDSLYVWNLSVQSLKICNTRAHTIVVNSFNELEASAFIALSKCCEVPIYGIGPWIETLHKECATNLWREDEACMTWLDQQPASSVLYVSFGSITVLSQAQFDEILDGLLSSEQHFLWAFRPGLVEDATCSSTPTYVMSKSHSKGFVVDWAPQVKVLAHPSIGGFLTHCGWNSVTESIAHGVPMLCWPYFADQPLNARCIVDEWKLGLRFEFSEGNASFIKRGEVERGVRLLMEGVEGRVARKNVTILKEACLERLLPNGSSYKNLKALIASLTLSHT</sequence>
<dbReference type="PANTHER" id="PTHR11926:SF774">
    <property type="entry name" value="UDP-GLYCOSYLTRANSFERASE 85A1-RELATED"/>
    <property type="match status" value="1"/>
</dbReference>
<dbReference type="Gene3D" id="3.40.50.2000">
    <property type="entry name" value="Glycogen Phosphorylase B"/>
    <property type="match status" value="2"/>
</dbReference>
<dbReference type="AlphaFoldDB" id="A0A9D4ZGX1"/>
<dbReference type="PANTHER" id="PTHR11926">
    <property type="entry name" value="GLUCOSYL/GLUCURONOSYL TRANSFERASES"/>
    <property type="match status" value="1"/>
</dbReference>
<feature type="compositionally biased region" description="Low complexity" evidence="5">
    <location>
        <begin position="59"/>
        <end position="71"/>
    </location>
</feature>
<evidence type="ECO:0000256" key="3">
    <source>
        <dbReference type="RuleBase" id="RU003718"/>
    </source>
</evidence>
<comment type="caution">
    <text evidence="6">The sequence shown here is derived from an EMBL/GenBank/DDBJ whole genome shotgun (WGS) entry which is preliminary data.</text>
</comment>
<proteinExistence type="inferred from homology"/>
<dbReference type="EC" id="2.4.1.-" evidence="4"/>
<dbReference type="OrthoDB" id="5835829at2759"/>
<reference evidence="6" key="1">
    <citation type="submission" date="2021-01" db="EMBL/GenBank/DDBJ databases">
        <title>Adiantum capillus-veneris genome.</title>
        <authorList>
            <person name="Fang Y."/>
            <person name="Liao Q."/>
        </authorList>
    </citation>
    <scope>NUCLEOTIDE SEQUENCE</scope>
    <source>
        <strain evidence="6">H3</strain>
        <tissue evidence="6">Leaf</tissue>
    </source>
</reference>
<dbReference type="GO" id="GO:0080043">
    <property type="term" value="F:quercetin 3-O-glucosyltransferase activity"/>
    <property type="evidence" value="ECO:0007669"/>
    <property type="project" value="TreeGrafter"/>
</dbReference>
<keyword evidence="3" id="KW-0328">Glycosyltransferase</keyword>
<evidence type="ECO:0000313" key="7">
    <source>
        <dbReference type="Proteomes" id="UP000886520"/>
    </source>
</evidence>
<evidence type="ECO:0000256" key="2">
    <source>
        <dbReference type="ARBA" id="ARBA00022679"/>
    </source>
</evidence>
<evidence type="ECO:0000256" key="5">
    <source>
        <dbReference type="SAM" id="MobiDB-lite"/>
    </source>
</evidence>
<dbReference type="EMBL" id="JABFUD020000012">
    <property type="protein sequence ID" value="KAI5072416.1"/>
    <property type="molecule type" value="Genomic_DNA"/>
</dbReference>
<dbReference type="PROSITE" id="PS00375">
    <property type="entry name" value="UDPGT"/>
    <property type="match status" value="1"/>
</dbReference>
<dbReference type="Proteomes" id="UP000886520">
    <property type="component" value="Chromosome 12"/>
</dbReference>
<keyword evidence="2 3" id="KW-0808">Transferase</keyword>
<accession>A0A9D4ZGX1</accession>
<dbReference type="Pfam" id="PF00201">
    <property type="entry name" value="UDPGT"/>
    <property type="match status" value="1"/>
</dbReference>
<comment type="similarity">
    <text evidence="1 3">Belongs to the UDP-glycosyltransferase family.</text>
</comment>
<protein>
    <recommendedName>
        <fullName evidence="4">Glycosyltransferase</fullName>
        <ecNumber evidence="4">2.4.1.-</ecNumber>
    </recommendedName>
</protein>